<protein>
    <submittedName>
        <fullName evidence="3">Putative rrna processing protein rrp15</fullName>
    </submittedName>
</protein>
<sequence length="269" mass="29717">MAPFNSKKRKLEDGMRGKISRPKKFHKQTEYHSSSEDSDEEPQAGFDPVNLAEESEDESTSVTKKAESTATDNSSSAEENSEEEGEAESSQDELDDDDLYSLAESSRSRPVNKRNDPNAFSTSISKILNTKLSQSARQDPLLSRSKEAVQTSQGVADEKLEARAKAKIRAEKKEALDRGRVRDVLGLSSGEAGETAEEEKRLRKIAQKGVIKLFNAVRAAQVKGEEAAREQRRKGTVGLDNREETVNEMSKKGFLDLINGKKGKPIEEA</sequence>
<gene>
    <name evidence="3" type="ORF">UCRPC4_g02523</name>
</gene>
<reference evidence="3 4" key="2">
    <citation type="submission" date="2015-05" db="EMBL/GenBank/DDBJ databases">
        <authorList>
            <person name="Morales-Cruz A."/>
            <person name="Amrine K.C."/>
            <person name="Cantu D."/>
        </authorList>
    </citation>
    <scope>NUCLEOTIDE SEQUENCE [LARGE SCALE GENOMIC DNA]</scope>
    <source>
        <strain evidence="3">UCRPC4</strain>
    </source>
</reference>
<dbReference type="GO" id="GO:0030687">
    <property type="term" value="C:preribosome, large subunit precursor"/>
    <property type="evidence" value="ECO:0007669"/>
    <property type="project" value="TreeGrafter"/>
</dbReference>
<feature type="compositionally biased region" description="Polar residues" evidence="2">
    <location>
        <begin position="60"/>
        <end position="72"/>
    </location>
</feature>
<feature type="compositionally biased region" description="Polar residues" evidence="2">
    <location>
        <begin position="118"/>
        <end position="137"/>
    </location>
</feature>
<dbReference type="GO" id="GO:0000470">
    <property type="term" value="P:maturation of LSU-rRNA"/>
    <property type="evidence" value="ECO:0007669"/>
    <property type="project" value="TreeGrafter"/>
</dbReference>
<name>A0A0G2EN14_PHACM</name>
<dbReference type="AlphaFoldDB" id="A0A0G2EN14"/>
<evidence type="ECO:0000256" key="1">
    <source>
        <dbReference type="ARBA" id="ARBA00007462"/>
    </source>
</evidence>
<dbReference type="Pfam" id="PF07890">
    <property type="entry name" value="Rrp15p"/>
    <property type="match status" value="1"/>
</dbReference>
<dbReference type="GO" id="GO:0000460">
    <property type="term" value="P:maturation of 5.8S rRNA"/>
    <property type="evidence" value="ECO:0007669"/>
    <property type="project" value="TreeGrafter"/>
</dbReference>
<proteinExistence type="inferred from homology"/>
<evidence type="ECO:0000256" key="2">
    <source>
        <dbReference type="SAM" id="MobiDB-lite"/>
    </source>
</evidence>
<evidence type="ECO:0000313" key="3">
    <source>
        <dbReference type="EMBL" id="KKY24157.1"/>
    </source>
</evidence>
<evidence type="ECO:0000313" key="4">
    <source>
        <dbReference type="Proteomes" id="UP000053317"/>
    </source>
</evidence>
<dbReference type="EMBL" id="LCWF01000062">
    <property type="protein sequence ID" value="KKY24157.1"/>
    <property type="molecule type" value="Genomic_DNA"/>
</dbReference>
<dbReference type="PANTHER" id="PTHR13245:SF14">
    <property type="entry name" value="RRP15-LIKE PROTEIN"/>
    <property type="match status" value="1"/>
</dbReference>
<dbReference type="OrthoDB" id="20949at2759"/>
<accession>A0A0G2EN14</accession>
<dbReference type="PANTHER" id="PTHR13245">
    <property type="entry name" value="RRP15-LIKE PROTEIN"/>
    <property type="match status" value="1"/>
</dbReference>
<feature type="region of interest" description="Disordered" evidence="2">
    <location>
        <begin position="1"/>
        <end position="156"/>
    </location>
</feature>
<comment type="caution">
    <text evidence="3">The sequence shown here is derived from an EMBL/GenBank/DDBJ whole genome shotgun (WGS) entry which is preliminary data.</text>
</comment>
<keyword evidence="4" id="KW-1185">Reference proteome</keyword>
<organism evidence="3 4">
    <name type="scientific">Phaeomoniella chlamydospora</name>
    <name type="common">Phaeoacremonium chlamydosporum</name>
    <dbReference type="NCBI Taxonomy" id="158046"/>
    <lineage>
        <taxon>Eukaryota</taxon>
        <taxon>Fungi</taxon>
        <taxon>Dikarya</taxon>
        <taxon>Ascomycota</taxon>
        <taxon>Pezizomycotina</taxon>
        <taxon>Eurotiomycetes</taxon>
        <taxon>Chaetothyriomycetidae</taxon>
        <taxon>Phaeomoniellales</taxon>
        <taxon>Phaeomoniellaceae</taxon>
        <taxon>Phaeomoniella</taxon>
    </lineage>
</organism>
<comment type="similarity">
    <text evidence="1">Belongs to the RRP15 family.</text>
</comment>
<dbReference type="Proteomes" id="UP000053317">
    <property type="component" value="Unassembled WGS sequence"/>
</dbReference>
<dbReference type="InterPro" id="IPR012459">
    <property type="entry name" value="Rrp15"/>
</dbReference>
<feature type="compositionally biased region" description="Acidic residues" evidence="2">
    <location>
        <begin position="79"/>
        <end position="99"/>
    </location>
</feature>
<reference evidence="3 4" key="1">
    <citation type="submission" date="2015-05" db="EMBL/GenBank/DDBJ databases">
        <title>Distinctive expansion of gene families associated with plant cell wall degradation and secondary metabolism in the genomes of grapevine trunk pathogens.</title>
        <authorList>
            <person name="Lawrence D.P."/>
            <person name="Travadon R."/>
            <person name="Rolshausen P.E."/>
            <person name="Baumgartner K."/>
        </authorList>
    </citation>
    <scope>NUCLEOTIDE SEQUENCE [LARGE SCALE GENOMIC DNA]</scope>
    <source>
        <strain evidence="3">UCRPC4</strain>
    </source>
</reference>